<proteinExistence type="predicted"/>
<comment type="caution">
    <text evidence="1">The sequence shown here is derived from an EMBL/GenBank/DDBJ whole genome shotgun (WGS) entry which is preliminary data.</text>
</comment>
<dbReference type="EMBL" id="JARK01001679">
    <property type="protein sequence ID" value="EYB83096.1"/>
    <property type="molecule type" value="Genomic_DNA"/>
</dbReference>
<name>A0A016RXU7_9BILA</name>
<reference evidence="2" key="1">
    <citation type="journal article" date="2015" name="Nat. Genet.">
        <title>The genome and transcriptome of the zoonotic hookworm Ancylostoma ceylanicum identify infection-specific gene families.</title>
        <authorList>
            <person name="Schwarz E.M."/>
            <person name="Hu Y."/>
            <person name="Antoshechkin I."/>
            <person name="Miller M.M."/>
            <person name="Sternberg P.W."/>
            <person name="Aroian R.V."/>
        </authorList>
    </citation>
    <scope>NUCLEOTIDE SEQUENCE</scope>
    <source>
        <strain evidence="2">HY135</strain>
    </source>
</reference>
<evidence type="ECO:0000313" key="2">
    <source>
        <dbReference type="Proteomes" id="UP000024635"/>
    </source>
</evidence>
<accession>A0A016RXU7</accession>
<sequence>MMHHVHHVVRNVLNSLAGMSGIKWKFFDSDFMQAYSSWVPEEFSIAYLCELKDTVLASSKFLVFQVSLNFRLPTSGLTQ</sequence>
<gene>
    <name evidence="1" type="primary">Acey_s0343.g3068</name>
    <name evidence="1" type="ORF">Y032_0343g3068</name>
</gene>
<evidence type="ECO:0000313" key="1">
    <source>
        <dbReference type="EMBL" id="EYB83096.1"/>
    </source>
</evidence>
<protein>
    <submittedName>
        <fullName evidence="1">Uncharacterized protein</fullName>
    </submittedName>
</protein>
<keyword evidence="2" id="KW-1185">Reference proteome</keyword>
<dbReference type="AlphaFoldDB" id="A0A016RXU7"/>
<organism evidence="1 2">
    <name type="scientific">Ancylostoma ceylanicum</name>
    <dbReference type="NCBI Taxonomy" id="53326"/>
    <lineage>
        <taxon>Eukaryota</taxon>
        <taxon>Metazoa</taxon>
        <taxon>Ecdysozoa</taxon>
        <taxon>Nematoda</taxon>
        <taxon>Chromadorea</taxon>
        <taxon>Rhabditida</taxon>
        <taxon>Rhabditina</taxon>
        <taxon>Rhabditomorpha</taxon>
        <taxon>Strongyloidea</taxon>
        <taxon>Ancylostomatidae</taxon>
        <taxon>Ancylostomatinae</taxon>
        <taxon>Ancylostoma</taxon>
    </lineage>
</organism>
<dbReference type="Proteomes" id="UP000024635">
    <property type="component" value="Unassembled WGS sequence"/>
</dbReference>